<sequence length="254" mass="27139">MPNVPFEAVGGPSGAVAPEFPTSVEPNPSTSEIPAPADPISTPGDSNTEAGQTGKRKASFSSGRPFPKIPRVVAYVDSSSEDEGEGDVEKDTSVTPSREQVRESAGGSTDLPRAAPSTELPEGDVGGMGFSPQIDDPTPETIFRAMASGRAYIGEDHWSHFRTGTVSDRLRKFFNSASYMVAEMSGACQAGEAQAETIRRLEAQLKESEDHCSRAELARQEEAKSSQMLLNQCLARQMEAKQRASSAAEEVRTL</sequence>
<organism evidence="2 3">
    <name type="scientific">Acer saccharum</name>
    <name type="common">Sugar maple</name>
    <dbReference type="NCBI Taxonomy" id="4024"/>
    <lineage>
        <taxon>Eukaryota</taxon>
        <taxon>Viridiplantae</taxon>
        <taxon>Streptophyta</taxon>
        <taxon>Embryophyta</taxon>
        <taxon>Tracheophyta</taxon>
        <taxon>Spermatophyta</taxon>
        <taxon>Magnoliopsida</taxon>
        <taxon>eudicotyledons</taxon>
        <taxon>Gunneridae</taxon>
        <taxon>Pentapetalae</taxon>
        <taxon>rosids</taxon>
        <taxon>malvids</taxon>
        <taxon>Sapindales</taxon>
        <taxon>Sapindaceae</taxon>
        <taxon>Hippocastanoideae</taxon>
        <taxon>Acereae</taxon>
        <taxon>Acer</taxon>
    </lineage>
</organism>
<reference evidence="2" key="2">
    <citation type="submission" date="2023-06" db="EMBL/GenBank/DDBJ databases">
        <authorList>
            <person name="Swenson N.G."/>
            <person name="Wegrzyn J.L."/>
            <person name="Mcevoy S.L."/>
        </authorList>
    </citation>
    <scope>NUCLEOTIDE SEQUENCE</scope>
    <source>
        <strain evidence="2">NS2018</strain>
        <tissue evidence="2">Leaf</tissue>
    </source>
</reference>
<dbReference type="AlphaFoldDB" id="A0AA39W5D5"/>
<evidence type="ECO:0000313" key="2">
    <source>
        <dbReference type="EMBL" id="KAK0603040.1"/>
    </source>
</evidence>
<feature type="region of interest" description="Disordered" evidence="1">
    <location>
        <begin position="1"/>
        <end position="139"/>
    </location>
</feature>
<accession>A0AA39W5D5</accession>
<comment type="caution">
    <text evidence="2">The sequence shown here is derived from an EMBL/GenBank/DDBJ whole genome shotgun (WGS) entry which is preliminary data.</text>
</comment>
<keyword evidence="3" id="KW-1185">Reference proteome</keyword>
<protein>
    <submittedName>
        <fullName evidence="2">Uncharacterized protein</fullName>
    </submittedName>
</protein>
<name>A0AA39W5D5_ACESA</name>
<dbReference type="Proteomes" id="UP001168877">
    <property type="component" value="Unassembled WGS sequence"/>
</dbReference>
<proteinExistence type="predicted"/>
<evidence type="ECO:0000256" key="1">
    <source>
        <dbReference type="SAM" id="MobiDB-lite"/>
    </source>
</evidence>
<gene>
    <name evidence="2" type="ORF">LWI29_000782</name>
</gene>
<dbReference type="EMBL" id="JAUESC010000002">
    <property type="protein sequence ID" value="KAK0603040.1"/>
    <property type="molecule type" value="Genomic_DNA"/>
</dbReference>
<evidence type="ECO:0000313" key="3">
    <source>
        <dbReference type="Proteomes" id="UP001168877"/>
    </source>
</evidence>
<reference evidence="2" key="1">
    <citation type="journal article" date="2022" name="Plant J.">
        <title>Strategies of tolerance reflected in two North American maple genomes.</title>
        <authorList>
            <person name="McEvoy S.L."/>
            <person name="Sezen U.U."/>
            <person name="Trouern-Trend A."/>
            <person name="McMahon S.M."/>
            <person name="Schaberg P.G."/>
            <person name="Yang J."/>
            <person name="Wegrzyn J.L."/>
            <person name="Swenson N.G."/>
        </authorList>
    </citation>
    <scope>NUCLEOTIDE SEQUENCE</scope>
    <source>
        <strain evidence="2">NS2018</strain>
    </source>
</reference>